<dbReference type="CDD" id="cd01536">
    <property type="entry name" value="PBP1_ABC_sugar_binding-like"/>
    <property type="match status" value="1"/>
</dbReference>
<dbReference type="GO" id="GO:0030246">
    <property type="term" value="F:carbohydrate binding"/>
    <property type="evidence" value="ECO:0007669"/>
    <property type="project" value="UniProtKB-ARBA"/>
</dbReference>
<comment type="subcellular location">
    <subcellularLocation>
        <location evidence="1">Cell envelope</location>
    </subcellularLocation>
</comment>
<comment type="similarity">
    <text evidence="2">Belongs to the bacterial solute-binding protein 2 family.</text>
</comment>
<dbReference type="SUPFAM" id="SSF53822">
    <property type="entry name" value="Periplasmic binding protein-like I"/>
    <property type="match status" value="1"/>
</dbReference>
<protein>
    <recommendedName>
        <fullName evidence="5">Periplasmic binding protein domain-containing protein</fullName>
    </recommendedName>
</protein>
<evidence type="ECO:0000313" key="6">
    <source>
        <dbReference type="EMBL" id="HDP14251.1"/>
    </source>
</evidence>
<gene>
    <name evidence="6" type="ORF">ENN26_00545</name>
</gene>
<dbReference type="Gene3D" id="3.40.50.2300">
    <property type="match status" value="2"/>
</dbReference>
<proteinExistence type="inferred from homology"/>
<sequence>MKINTRTLAILAGIIVLVLIIGAWYFTAMRAQEKKLTIYFFDPEPGNPWWDLVPHGIQMAIDDLQKTTGVKVEYKRFDATSLDQQVSQLQSALSIKPDIAIVGARSDAVQDILKQLRNAGVKVILVDRDVPDKTARDLYLGTDNRYAGFFVAQAFLKYLQSAGVNPPYKVIIFRGLPGVPTVSLRYQGMMDALQPLIQEGKAQVVSVVEVDSGNYQECYSKAQTLVATYGKDVNLWLATNNLQAMAIVKALQDAGYTPGKGKYVLGFDAQPSDWLQMIQNGLVSISVTQTPHLMGYWAVWAGYYLSTGQVSLPSGAVINTPLYTVLPNNATVVATKIDYLTVSPNELLNLMKQLTSSHPQIQAPPYKP</sequence>
<reference evidence="6" key="1">
    <citation type="journal article" date="2020" name="mSystems">
        <title>Genome- and Community-Level Interaction Insights into Carbon Utilization and Element Cycling Functions of Hydrothermarchaeota in Hydrothermal Sediment.</title>
        <authorList>
            <person name="Zhou Z."/>
            <person name="Liu Y."/>
            <person name="Xu W."/>
            <person name="Pan J."/>
            <person name="Luo Z.H."/>
            <person name="Li M."/>
        </authorList>
    </citation>
    <scope>NUCLEOTIDE SEQUENCE [LARGE SCALE GENOMIC DNA]</scope>
    <source>
        <strain evidence="6">SpSt-116</strain>
    </source>
</reference>
<dbReference type="EMBL" id="DSAY01000008">
    <property type="protein sequence ID" value="HDP14251.1"/>
    <property type="molecule type" value="Genomic_DNA"/>
</dbReference>
<dbReference type="AlphaFoldDB" id="A0A7C1GMF7"/>
<evidence type="ECO:0000256" key="1">
    <source>
        <dbReference type="ARBA" id="ARBA00004196"/>
    </source>
</evidence>
<keyword evidence="3" id="KW-0732">Signal</keyword>
<name>A0A7C1GMF7_9CREN</name>
<dbReference type="Pfam" id="PF13407">
    <property type="entry name" value="Peripla_BP_4"/>
    <property type="match status" value="1"/>
</dbReference>
<dbReference type="InterPro" id="IPR025997">
    <property type="entry name" value="SBP_2_dom"/>
</dbReference>
<evidence type="ECO:0000256" key="3">
    <source>
        <dbReference type="ARBA" id="ARBA00022729"/>
    </source>
</evidence>
<keyword evidence="4" id="KW-1133">Transmembrane helix</keyword>
<evidence type="ECO:0000259" key="5">
    <source>
        <dbReference type="Pfam" id="PF13407"/>
    </source>
</evidence>
<organism evidence="6">
    <name type="scientific">Thermofilum adornatum</name>
    <dbReference type="NCBI Taxonomy" id="1365176"/>
    <lineage>
        <taxon>Archaea</taxon>
        <taxon>Thermoproteota</taxon>
        <taxon>Thermoprotei</taxon>
        <taxon>Thermofilales</taxon>
        <taxon>Thermofilaceae</taxon>
        <taxon>Thermofilum</taxon>
    </lineage>
</organism>
<evidence type="ECO:0000256" key="2">
    <source>
        <dbReference type="ARBA" id="ARBA00007639"/>
    </source>
</evidence>
<evidence type="ECO:0000256" key="4">
    <source>
        <dbReference type="SAM" id="Phobius"/>
    </source>
</evidence>
<keyword evidence="4" id="KW-0812">Transmembrane</keyword>
<feature type="transmembrane region" description="Helical" evidence="4">
    <location>
        <begin position="7"/>
        <end position="26"/>
    </location>
</feature>
<feature type="domain" description="Periplasmic binding protein" evidence="5">
    <location>
        <begin position="40"/>
        <end position="309"/>
    </location>
</feature>
<dbReference type="InterPro" id="IPR028082">
    <property type="entry name" value="Peripla_BP_I"/>
</dbReference>
<dbReference type="PANTHER" id="PTHR46847:SF1">
    <property type="entry name" value="D-ALLOSE-BINDING PERIPLASMIC PROTEIN-RELATED"/>
    <property type="match status" value="1"/>
</dbReference>
<keyword evidence="4" id="KW-0472">Membrane</keyword>
<comment type="caution">
    <text evidence="6">The sequence shown here is derived from an EMBL/GenBank/DDBJ whole genome shotgun (WGS) entry which is preliminary data.</text>
</comment>
<dbReference type="PANTHER" id="PTHR46847">
    <property type="entry name" value="D-ALLOSE-BINDING PERIPLASMIC PROTEIN-RELATED"/>
    <property type="match status" value="1"/>
</dbReference>
<accession>A0A7C1GMF7</accession>